<feature type="transmembrane region" description="Helical" evidence="1">
    <location>
        <begin position="69"/>
        <end position="89"/>
    </location>
</feature>
<reference evidence="2" key="1">
    <citation type="journal article" date="2020" name="Stud. Mycol.">
        <title>101 Dothideomycetes genomes: a test case for predicting lifestyles and emergence of pathogens.</title>
        <authorList>
            <person name="Haridas S."/>
            <person name="Albert R."/>
            <person name="Binder M."/>
            <person name="Bloem J."/>
            <person name="Labutti K."/>
            <person name="Salamov A."/>
            <person name="Andreopoulos B."/>
            <person name="Baker S."/>
            <person name="Barry K."/>
            <person name="Bills G."/>
            <person name="Bluhm B."/>
            <person name="Cannon C."/>
            <person name="Castanera R."/>
            <person name="Culley D."/>
            <person name="Daum C."/>
            <person name="Ezra D."/>
            <person name="Gonzalez J."/>
            <person name="Henrissat B."/>
            <person name="Kuo A."/>
            <person name="Liang C."/>
            <person name="Lipzen A."/>
            <person name="Lutzoni F."/>
            <person name="Magnuson J."/>
            <person name="Mondo S."/>
            <person name="Nolan M."/>
            <person name="Ohm R."/>
            <person name="Pangilinan J."/>
            <person name="Park H.-J."/>
            <person name="Ramirez L."/>
            <person name="Alfaro M."/>
            <person name="Sun H."/>
            <person name="Tritt A."/>
            <person name="Yoshinaga Y."/>
            <person name="Zwiers L.-H."/>
            <person name="Turgeon B."/>
            <person name="Goodwin S."/>
            <person name="Spatafora J."/>
            <person name="Crous P."/>
            <person name="Grigoriev I."/>
        </authorList>
    </citation>
    <scope>NUCLEOTIDE SEQUENCE</scope>
    <source>
        <strain evidence="2">ATCC 16933</strain>
    </source>
</reference>
<keyword evidence="1" id="KW-0812">Transmembrane</keyword>
<dbReference type="OrthoDB" id="5288586at2759"/>
<proteinExistence type="predicted"/>
<keyword evidence="1" id="KW-0472">Membrane</keyword>
<gene>
    <name evidence="2" type="ORF">BDY21DRAFT_330746</name>
</gene>
<evidence type="ECO:0000313" key="3">
    <source>
        <dbReference type="Proteomes" id="UP000799766"/>
    </source>
</evidence>
<dbReference type="AlphaFoldDB" id="A0A6A6PEF1"/>
<evidence type="ECO:0000313" key="2">
    <source>
        <dbReference type="EMBL" id="KAF2462202.1"/>
    </source>
</evidence>
<dbReference type="PANTHER" id="PTHR37488:SF2">
    <property type="entry name" value="DUF1275 DOMAIN-CONTAINING PROTEIN"/>
    <property type="match status" value="1"/>
</dbReference>
<feature type="transmembrane region" description="Helical" evidence="1">
    <location>
        <begin position="44"/>
        <end position="63"/>
    </location>
</feature>
<dbReference type="EMBL" id="MU001670">
    <property type="protein sequence ID" value="KAF2462202.1"/>
    <property type="molecule type" value="Genomic_DNA"/>
</dbReference>
<evidence type="ECO:0000256" key="1">
    <source>
        <dbReference type="SAM" id="Phobius"/>
    </source>
</evidence>
<keyword evidence="1" id="KW-1133">Transmembrane helix</keyword>
<dbReference type="Proteomes" id="UP000799766">
    <property type="component" value="Unassembled WGS sequence"/>
</dbReference>
<protein>
    <submittedName>
        <fullName evidence="2">Uncharacterized protein</fullName>
    </submittedName>
</protein>
<dbReference type="Pfam" id="PF06912">
    <property type="entry name" value="DUF1275"/>
    <property type="match status" value="1"/>
</dbReference>
<dbReference type="PANTHER" id="PTHR37488">
    <property type="entry name" value="DUF1275 DOMAIN-CONTAINING PROTEIN"/>
    <property type="match status" value="1"/>
</dbReference>
<accession>A0A6A6PEF1</accession>
<sequence length="99" mass="10255">MQIACSRLLGFSELPTNVLTSTYADLAGDAGVLRLDNPKRNRRLGAAVLLLGGAISGGWLMRAGIGAHGVLWVAAGLKAVVVVFVWVALSPRVGVDETG</sequence>
<organism evidence="2 3">
    <name type="scientific">Lineolata rhizophorae</name>
    <dbReference type="NCBI Taxonomy" id="578093"/>
    <lineage>
        <taxon>Eukaryota</taxon>
        <taxon>Fungi</taxon>
        <taxon>Dikarya</taxon>
        <taxon>Ascomycota</taxon>
        <taxon>Pezizomycotina</taxon>
        <taxon>Dothideomycetes</taxon>
        <taxon>Dothideomycetes incertae sedis</taxon>
        <taxon>Lineolatales</taxon>
        <taxon>Lineolataceae</taxon>
        <taxon>Lineolata</taxon>
    </lineage>
</organism>
<dbReference type="InterPro" id="IPR010699">
    <property type="entry name" value="DUF1275"/>
</dbReference>
<name>A0A6A6PEF1_9PEZI</name>
<keyword evidence="3" id="KW-1185">Reference proteome</keyword>